<dbReference type="GO" id="GO:0003676">
    <property type="term" value="F:nucleic acid binding"/>
    <property type="evidence" value="ECO:0007669"/>
    <property type="project" value="InterPro"/>
</dbReference>
<gene>
    <name evidence="4" type="ORF">Pcinc_021974</name>
</gene>
<evidence type="ECO:0000256" key="1">
    <source>
        <dbReference type="PROSITE-ProRule" id="PRU00047"/>
    </source>
</evidence>
<keyword evidence="5" id="KW-1185">Reference proteome</keyword>
<feature type="compositionally biased region" description="Polar residues" evidence="2">
    <location>
        <begin position="57"/>
        <end position="75"/>
    </location>
</feature>
<dbReference type="SMART" id="SM00343">
    <property type="entry name" value="ZnF_C2HC"/>
    <property type="match status" value="2"/>
</dbReference>
<dbReference type="Gene3D" id="4.10.60.10">
    <property type="entry name" value="Zinc finger, CCHC-type"/>
    <property type="match status" value="1"/>
</dbReference>
<evidence type="ECO:0000256" key="2">
    <source>
        <dbReference type="SAM" id="MobiDB-lite"/>
    </source>
</evidence>
<accession>A0AAE1KJ13</accession>
<sequence length="177" mass="19752">MVMIEQFMNNLKPEMKYEIVRLDIKDILEAGRKADQLKIVHGSSKDSTESKGRPNHQGWNGNPSGFKNGDGSTNHHGGGASHAQGYGHSKYTNNYAKSTGNHVQNQAVYSSPFKGNNVSDTPRQRNPKIRCYTCGEVGHLSMYCDNQQVSPRCQHCGKLGHKKNQCYQLKSSKKDKI</sequence>
<feature type="domain" description="CCHC-type" evidence="3">
    <location>
        <begin position="152"/>
        <end position="166"/>
    </location>
</feature>
<dbReference type="SUPFAM" id="SSF57756">
    <property type="entry name" value="Retrovirus zinc finger-like domains"/>
    <property type="match status" value="1"/>
</dbReference>
<evidence type="ECO:0000313" key="4">
    <source>
        <dbReference type="EMBL" id="KAK3872950.1"/>
    </source>
</evidence>
<dbReference type="InterPro" id="IPR001878">
    <property type="entry name" value="Znf_CCHC"/>
</dbReference>
<organism evidence="4 5">
    <name type="scientific">Petrolisthes cinctipes</name>
    <name type="common">Flat porcelain crab</name>
    <dbReference type="NCBI Taxonomy" id="88211"/>
    <lineage>
        <taxon>Eukaryota</taxon>
        <taxon>Metazoa</taxon>
        <taxon>Ecdysozoa</taxon>
        <taxon>Arthropoda</taxon>
        <taxon>Crustacea</taxon>
        <taxon>Multicrustacea</taxon>
        <taxon>Malacostraca</taxon>
        <taxon>Eumalacostraca</taxon>
        <taxon>Eucarida</taxon>
        <taxon>Decapoda</taxon>
        <taxon>Pleocyemata</taxon>
        <taxon>Anomura</taxon>
        <taxon>Galatheoidea</taxon>
        <taxon>Porcellanidae</taxon>
        <taxon>Petrolisthes</taxon>
    </lineage>
</organism>
<name>A0AAE1KJ13_PETCI</name>
<dbReference type="InterPro" id="IPR036875">
    <property type="entry name" value="Znf_CCHC_sf"/>
</dbReference>
<dbReference type="AlphaFoldDB" id="A0AAE1KJ13"/>
<keyword evidence="1" id="KW-0863">Zinc-finger</keyword>
<feature type="compositionally biased region" description="Basic and acidic residues" evidence="2">
    <location>
        <begin position="39"/>
        <end position="52"/>
    </location>
</feature>
<evidence type="ECO:0000313" key="5">
    <source>
        <dbReference type="Proteomes" id="UP001286313"/>
    </source>
</evidence>
<comment type="caution">
    <text evidence="4">The sequence shown here is derived from an EMBL/GenBank/DDBJ whole genome shotgun (WGS) entry which is preliminary data.</text>
</comment>
<keyword evidence="1" id="KW-0862">Zinc</keyword>
<proteinExistence type="predicted"/>
<dbReference type="Pfam" id="PF00098">
    <property type="entry name" value="zf-CCHC"/>
    <property type="match status" value="1"/>
</dbReference>
<evidence type="ECO:0000259" key="3">
    <source>
        <dbReference type="PROSITE" id="PS50158"/>
    </source>
</evidence>
<keyword evidence="1" id="KW-0479">Metal-binding</keyword>
<dbReference type="EMBL" id="JAWQEG010002281">
    <property type="protein sequence ID" value="KAK3872950.1"/>
    <property type="molecule type" value="Genomic_DNA"/>
</dbReference>
<protein>
    <recommendedName>
        <fullName evidence="3">CCHC-type domain-containing protein</fullName>
    </recommendedName>
</protein>
<dbReference type="PROSITE" id="PS50158">
    <property type="entry name" value="ZF_CCHC"/>
    <property type="match status" value="2"/>
</dbReference>
<dbReference type="Proteomes" id="UP001286313">
    <property type="component" value="Unassembled WGS sequence"/>
</dbReference>
<reference evidence="4" key="1">
    <citation type="submission" date="2023-10" db="EMBL/GenBank/DDBJ databases">
        <title>Genome assemblies of two species of porcelain crab, Petrolisthes cinctipes and Petrolisthes manimaculis (Anomura: Porcellanidae).</title>
        <authorList>
            <person name="Angst P."/>
        </authorList>
    </citation>
    <scope>NUCLEOTIDE SEQUENCE</scope>
    <source>
        <strain evidence="4">PB745_01</strain>
        <tissue evidence="4">Gill</tissue>
    </source>
</reference>
<dbReference type="GO" id="GO:0008270">
    <property type="term" value="F:zinc ion binding"/>
    <property type="evidence" value="ECO:0007669"/>
    <property type="project" value="UniProtKB-KW"/>
</dbReference>
<feature type="domain" description="CCHC-type" evidence="3">
    <location>
        <begin position="130"/>
        <end position="144"/>
    </location>
</feature>
<feature type="region of interest" description="Disordered" evidence="2">
    <location>
        <begin position="39"/>
        <end position="97"/>
    </location>
</feature>